<proteinExistence type="predicted"/>
<keyword evidence="2" id="KW-1185">Reference proteome</keyword>
<dbReference type="KEGG" id="splu:LK06_031135"/>
<dbReference type="AlphaFoldDB" id="A0A221P6K6"/>
<dbReference type="EMBL" id="CP022433">
    <property type="protein sequence ID" value="ASN27933.1"/>
    <property type="molecule type" value="Genomic_DNA"/>
</dbReference>
<name>A0A221P6K6_9ACTN</name>
<protein>
    <submittedName>
        <fullName evidence="1">Uncharacterized protein</fullName>
    </submittedName>
</protein>
<accession>A0A221P6K6</accession>
<dbReference type="Proteomes" id="UP000031501">
    <property type="component" value="Chromosome"/>
</dbReference>
<sequence>MRRYRARSSAAARMRTEVTARRVLKAQALVLGAAALALLVRELPGIRREVRIWRMIDVRCGAKRPR</sequence>
<organism evidence="1 2">
    <name type="scientific">Streptomyces pluripotens</name>
    <dbReference type="NCBI Taxonomy" id="1355015"/>
    <lineage>
        <taxon>Bacteria</taxon>
        <taxon>Bacillati</taxon>
        <taxon>Actinomycetota</taxon>
        <taxon>Actinomycetes</taxon>
        <taxon>Kitasatosporales</taxon>
        <taxon>Streptomycetaceae</taxon>
        <taxon>Streptomyces</taxon>
    </lineage>
</organism>
<dbReference type="STRING" id="1355015.LK06_031135"/>
<evidence type="ECO:0000313" key="1">
    <source>
        <dbReference type="EMBL" id="ASN27933.1"/>
    </source>
</evidence>
<reference evidence="1 2" key="1">
    <citation type="submission" date="2017-07" db="EMBL/GenBank/DDBJ databases">
        <title>Genome sequence of Streptomyces pluripotens MUSC 137T.</title>
        <authorList>
            <person name="Ser H.-L."/>
            <person name="Lee L.-H."/>
        </authorList>
    </citation>
    <scope>NUCLEOTIDE SEQUENCE [LARGE SCALE GENOMIC DNA]</scope>
    <source>
        <strain evidence="1 2">MUSC 137</strain>
    </source>
</reference>
<gene>
    <name evidence="1" type="ORF">LK07_32335</name>
</gene>
<evidence type="ECO:0000313" key="2">
    <source>
        <dbReference type="Proteomes" id="UP000031501"/>
    </source>
</evidence>